<dbReference type="GO" id="GO:0008802">
    <property type="term" value="F:betaine-aldehyde dehydrogenase (NAD+) activity"/>
    <property type="evidence" value="ECO:0007669"/>
    <property type="project" value="UniProtKB-EC"/>
</dbReference>
<dbReference type="PANTHER" id="PTHR11699">
    <property type="entry name" value="ALDEHYDE DEHYDROGENASE-RELATED"/>
    <property type="match status" value="1"/>
</dbReference>
<keyword evidence="1 3" id="KW-0560">Oxidoreductase</keyword>
<evidence type="ECO:0000256" key="1">
    <source>
        <dbReference type="ARBA" id="ARBA00023002"/>
    </source>
</evidence>
<accession>A0A1E3H325</accession>
<dbReference type="EMBL" id="MCRJ01000047">
    <property type="protein sequence ID" value="ODN70545.1"/>
    <property type="molecule type" value="Genomic_DNA"/>
</dbReference>
<reference evidence="3 4" key="1">
    <citation type="submission" date="2016-07" db="EMBL/GenBank/DDBJ databases">
        <title>Draft Genome Sequence of Methylobrevis pamukkalensis PK2.</title>
        <authorList>
            <person name="Vasilenko O.V."/>
            <person name="Doronina N.V."/>
            <person name="Shmareva M.N."/>
            <person name="Tarlachkov S.V."/>
            <person name="Mustakhimov I."/>
            <person name="Trotsenko Y.A."/>
        </authorList>
    </citation>
    <scope>NUCLEOTIDE SEQUENCE [LARGE SCALE GENOMIC DNA]</scope>
    <source>
        <strain evidence="3 4">PK2</strain>
    </source>
</reference>
<dbReference type="InterPro" id="IPR016161">
    <property type="entry name" value="Ald_DH/histidinol_DH"/>
</dbReference>
<proteinExistence type="predicted"/>
<dbReference type="Pfam" id="PF00171">
    <property type="entry name" value="Aldedh"/>
    <property type="match status" value="1"/>
</dbReference>
<dbReference type="InterPro" id="IPR015590">
    <property type="entry name" value="Aldehyde_DH_dom"/>
</dbReference>
<dbReference type="SUPFAM" id="SSF53720">
    <property type="entry name" value="ALDH-like"/>
    <property type="match status" value="1"/>
</dbReference>
<dbReference type="EC" id="1.2.1.8" evidence="3"/>
<keyword evidence="4" id="KW-1185">Reference proteome</keyword>
<protein>
    <submittedName>
        <fullName evidence="3">Betaine aldehyde dehydrogenase</fullName>
        <ecNumber evidence="3">1.2.1.8</ecNumber>
    </submittedName>
</protein>
<dbReference type="Gene3D" id="3.40.605.10">
    <property type="entry name" value="Aldehyde Dehydrogenase, Chain A, domain 1"/>
    <property type="match status" value="1"/>
</dbReference>
<organism evidence="3 4">
    <name type="scientific">Methylobrevis pamukkalensis</name>
    <dbReference type="NCBI Taxonomy" id="1439726"/>
    <lineage>
        <taxon>Bacteria</taxon>
        <taxon>Pseudomonadati</taxon>
        <taxon>Pseudomonadota</taxon>
        <taxon>Alphaproteobacteria</taxon>
        <taxon>Hyphomicrobiales</taxon>
        <taxon>Pleomorphomonadaceae</taxon>
        <taxon>Methylobrevis</taxon>
    </lineage>
</organism>
<dbReference type="InterPro" id="IPR016162">
    <property type="entry name" value="Ald_DH_N"/>
</dbReference>
<dbReference type="PATRIC" id="fig|1439726.3.peg.2268"/>
<name>A0A1E3H325_9HYPH</name>
<evidence type="ECO:0000313" key="3">
    <source>
        <dbReference type="EMBL" id="ODN70545.1"/>
    </source>
</evidence>
<evidence type="ECO:0000259" key="2">
    <source>
        <dbReference type="Pfam" id="PF00171"/>
    </source>
</evidence>
<evidence type="ECO:0000313" key="4">
    <source>
        <dbReference type="Proteomes" id="UP000094622"/>
    </source>
</evidence>
<comment type="caution">
    <text evidence="3">The sequence shown here is derived from an EMBL/GenBank/DDBJ whole genome shotgun (WGS) entry which is preliminary data.</text>
</comment>
<sequence>MTGASPEAAGAEVETAISRLFTYGALADKYDGRVHGAPLRGLALGLHEPVGVVGVVCPDEAPLLSLVSLMAPLVAMGNRVVIVPSERHPLAATDFCQVLESSDVPDGVVNLVTGPARDLLVTLAAHDDVDAVWAFGAAELSEAAERLSAGNLKRTLTDDGRLTDWFDPAASEGEILLRHAVEVKSVWIPYGV</sequence>
<dbReference type="Proteomes" id="UP000094622">
    <property type="component" value="Unassembled WGS sequence"/>
</dbReference>
<dbReference type="AlphaFoldDB" id="A0A1E3H325"/>
<feature type="domain" description="Aldehyde dehydrogenase" evidence="2">
    <location>
        <begin position="4"/>
        <end position="156"/>
    </location>
</feature>
<gene>
    <name evidence="3" type="primary">gbsA_1</name>
    <name evidence="3" type="ORF">A6302_02147</name>
</gene>